<dbReference type="InterPro" id="IPR042258">
    <property type="entry name" value="DGOK_N"/>
</dbReference>
<dbReference type="AlphaFoldDB" id="A0A0N7MB79"/>
<dbReference type="InterPro" id="IPR043129">
    <property type="entry name" value="ATPase_NBD"/>
</dbReference>
<keyword evidence="2" id="KW-1185">Reference proteome</keyword>
<dbReference type="Proteomes" id="UP000051184">
    <property type="component" value="Unassembled WGS sequence"/>
</dbReference>
<dbReference type="STRING" id="1715691.TA5113_00504"/>
<sequence length="307" mass="33174">MSEAVRDKLVFVAVDWGTSNLRVSLLDEDGAILAKRQSDRGMAQLSREEFEPALLDLIGSDLPANKVTPVMCCGMVGSRQGWAEARYVSVPCNAPSGELATRVQSKDARIATWILPGVQQVGPDDVMRGEETQIAGFLAQNPKFDGVVCLPGTHTKWVRVSAEEIVSFQTFMTGELFALLSKESVLRHSVETEDFDQSVFLNAVSDAMSRPQSIAAKLFGIRAAHLVSDQSLTHAKSSLSGYLVGLELAGSRPYWLGMDIALIGAPALCEIYQDGLKAQGCLAKSYSAEDMTLAGLKAAFEQVKETI</sequence>
<reference evidence="2" key="1">
    <citation type="submission" date="2015-09" db="EMBL/GenBank/DDBJ databases">
        <authorList>
            <person name="Rodrigo-Torres Lidia"/>
            <person name="Arahal R.David."/>
        </authorList>
    </citation>
    <scope>NUCLEOTIDE SEQUENCE [LARGE SCALE GENOMIC DNA]</scope>
    <source>
        <strain evidence="2">CECT 5114</strain>
    </source>
</reference>
<evidence type="ECO:0000313" key="1">
    <source>
        <dbReference type="EMBL" id="CUK24656.1"/>
    </source>
</evidence>
<dbReference type="Pfam" id="PF05035">
    <property type="entry name" value="DGOK"/>
    <property type="match status" value="1"/>
</dbReference>
<dbReference type="Gene3D" id="3.30.420.310">
    <property type="entry name" value="2-keto-3-deoxy-galactonokinase, C-terminal domain"/>
    <property type="match status" value="1"/>
</dbReference>
<dbReference type="GO" id="GO:0008671">
    <property type="term" value="F:2-dehydro-3-deoxygalactonokinase activity"/>
    <property type="evidence" value="ECO:0007669"/>
    <property type="project" value="InterPro"/>
</dbReference>
<dbReference type="InterPro" id="IPR042257">
    <property type="entry name" value="DGOK_C"/>
</dbReference>
<keyword evidence="1" id="KW-0808">Transferase</keyword>
<dbReference type="InterPro" id="IPR007729">
    <property type="entry name" value="DGOK"/>
</dbReference>
<dbReference type="RefSeq" id="WP_058313645.1">
    <property type="nucleotide sequence ID" value="NZ_CYTO01000004.1"/>
</dbReference>
<dbReference type="SUPFAM" id="SSF53067">
    <property type="entry name" value="Actin-like ATPase domain"/>
    <property type="match status" value="1"/>
</dbReference>
<organism evidence="1 2">
    <name type="scientific">Cognatishimia activa</name>
    <dbReference type="NCBI Taxonomy" id="1715691"/>
    <lineage>
        <taxon>Bacteria</taxon>
        <taxon>Pseudomonadati</taxon>
        <taxon>Pseudomonadota</taxon>
        <taxon>Alphaproteobacteria</taxon>
        <taxon>Rhodobacterales</taxon>
        <taxon>Paracoccaceae</taxon>
        <taxon>Cognatishimia</taxon>
    </lineage>
</organism>
<gene>
    <name evidence="1" type="ORF">TA5114_00441</name>
</gene>
<dbReference type="Gene3D" id="3.30.420.300">
    <property type="entry name" value="2-keto-3-deoxy-galactonokinase, substrate binding domain"/>
    <property type="match status" value="1"/>
</dbReference>
<dbReference type="EMBL" id="CYUE01000002">
    <property type="protein sequence ID" value="CUK24656.1"/>
    <property type="molecule type" value="Genomic_DNA"/>
</dbReference>
<keyword evidence="1" id="KW-0418">Kinase</keyword>
<dbReference type="GO" id="GO:0034194">
    <property type="term" value="P:D-galactonate catabolic process"/>
    <property type="evidence" value="ECO:0007669"/>
    <property type="project" value="InterPro"/>
</dbReference>
<protein>
    <submittedName>
        <fullName evidence="1">2-keto-3-deoxy-galactonokinase</fullName>
    </submittedName>
</protein>
<proteinExistence type="predicted"/>
<evidence type="ECO:0000313" key="2">
    <source>
        <dbReference type="Proteomes" id="UP000051184"/>
    </source>
</evidence>
<name>A0A0N7MB79_9RHOB</name>
<accession>A0A0N7MB79</accession>
<dbReference type="OrthoDB" id="256574at2"/>